<dbReference type="InterPro" id="IPR029044">
    <property type="entry name" value="Nucleotide-diphossugar_trans"/>
</dbReference>
<proteinExistence type="predicted"/>
<dbReference type="SUPFAM" id="SSF53448">
    <property type="entry name" value="Nucleotide-diphospho-sugar transferases"/>
    <property type="match status" value="1"/>
</dbReference>
<dbReference type="PANTHER" id="PTHR43179:SF7">
    <property type="entry name" value="RHAMNOSYLTRANSFERASE WBBL"/>
    <property type="match status" value="1"/>
</dbReference>
<evidence type="ECO:0000313" key="2">
    <source>
        <dbReference type="EMBL" id="CAB4196513.1"/>
    </source>
</evidence>
<sequence>MRKLYIFTLNWNGVNHLKNLYPTLNDSLKNIDFEWLIKDNNSSDNSIQYLKELNDKRLNIISYKNNLQNFSAGNNYLFNEASPKEDDLIMLLNNDVIFNDTKSINNMLNIIDNDSNVGVVGARLLYSQTNNLQHAGVVFNIQNKCPTHFRCGEESNINDTKNREFQVVTGAALITKAEYFKNVFTNNKSGVSGMDENYQWAFDDVDLCLAIKYNMEKKIIYCGHTNIFHEESPSLKKNPTNKLFSHHNVNYLLNKWSKRYSLDQILYTSNNKYNLYRE</sequence>
<feature type="domain" description="Glycosyltransferase 2-like" evidence="1">
    <location>
        <begin position="17"/>
        <end position="148"/>
    </location>
</feature>
<gene>
    <name evidence="2" type="ORF">UFOVP1290_33</name>
</gene>
<dbReference type="Gene3D" id="3.90.550.10">
    <property type="entry name" value="Spore Coat Polysaccharide Biosynthesis Protein SpsA, Chain A"/>
    <property type="match status" value="1"/>
</dbReference>
<protein>
    <submittedName>
        <fullName evidence="2">COG1216 Predicted glycosyltransferases</fullName>
    </submittedName>
</protein>
<name>A0A6J5RGQ3_9CAUD</name>
<reference evidence="2" key="1">
    <citation type="submission" date="2020-05" db="EMBL/GenBank/DDBJ databases">
        <authorList>
            <person name="Chiriac C."/>
            <person name="Salcher M."/>
            <person name="Ghai R."/>
            <person name="Kavagutti S V."/>
        </authorList>
    </citation>
    <scope>NUCLEOTIDE SEQUENCE</scope>
</reference>
<accession>A0A6J5RGQ3</accession>
<organism evidence="2">
    <name type="scientific">uncultured Caudovirales phage</name>
    <dbReference type="NCBI Taxonomy" id="2100421"/>
    <lineage>
        <taxon>Viruses</taxon>
        <taxon>Duplodnaviria</taxon>
        <taxon>Heunggongvirae</taxon>
        <taxon>Uroviricota</taxon>
        <taxon>Caudoviricetes</taxon>
        <taxon>Peduoviridae</taxon>
        <taxon>Maltschvirus</taxon>
        <taxon>Maltschvirus maltsch</taxon>
    </lineage>
</organism>
<dbReference type="Pfam" id="PF00535">
    <property type="entry name" value="Glycos_transf_2"/>
    <property type="match status" value="1"/>
</dbReference>
<dbReference type="PANTHER" id="PTHR43179">
    <property type="entry name" value="RHAMNOSYLTRANSFERASE WBBL"/>
    <property type="match status" value="1"/>
</dbReference>
<dbReference type="InterPro" id="IPR001173">
    <property type="entry name" value="Glyco_trans_2-like"/>
</dbReference>
<dbReference type="EMBL" id="LR797252">
    <property type="protein sequence ID" value="CAB4196513.1"/>
    <property type="molecule type" value="Genomic_DNA"/>
</dbReference>
<dbReference type="GO" id="GO:0016740">
    <property type="term" value="F:transferase activity"/>
    <property type="evidence" value="ECO:0007669"/>
    <property type="project" value="UniProtKB-KW"/>
</dbReference>
<keyword evidence="2" id="KW-0808">Transferase</keyword>
<evidence type="ECO:0000259" key="1">
    <source>
        <dbReference type="Pfam" id="PF00535"/>
    </source>
</evidence>